<protein>
    <submittedName>
        <fullName evidence="1">UDP-glucuronosyl/UDP-glucosyltransferase</fullName>
    </submittedName>
</protein>
<dbReference type="OrthoDB" id="1730040at2759"/>
<reference evidence="1 2" key="1">
    <citation type="journal article" date="2018" name="Mol. Plant">
        <title>The genome of Artemisia annua provides insight into the evolution of Asteraceae family and artemisinin biosynthesis.</title>
        <authorList>
            <person name="Shen Q."/>
            <person name="Zhang L."/>
            <person name="Liao Z."/>
            <person name="Wang S."/>
            <person name="Yan T."/>
            <person name="Shi P."/>
            <person name="Liu M."/>
            <person name="Fu X."/>
            <person name="Pan Q."/>
            <person name="Wang Y."/>
            <person name="Lv Z."/>
            <person name="Lu X."/>
            <person name="Zhang F."/>
            <person name="Jiang W."/>
            <person name="Ma Y."/>
            <person name="Chen M."/>
            <person name="Hao X."/>
            <person name="Li L."/>
            <person name="Tang Y."/>
            <person name="Lv G."/>
            <person name="Zhou Y."/>
            <person name="Sun X."/>
            <person name="Brodelius P.E."/>
            <person name="Rose J.K.C."/>
            <person name="Tang K."/>
        </authorList>
    </citation>
    <scope>NUCLEOTIDE SEQUENCE [LARGE SCALE GENOMIC DNA]</scope>
    <source>
        <strain evidence="2">cv. Huhao1</strain>
        <tissue evidence="1">Leaf</tissue>
    </source>
</reference>
<sequence>MSETFVVPGLPDHIELTRAQLPYEFNPSSRVSSDRLKRVRETEMGSYGMVINSFEELEQEYVDEYKKLNGVRFGA</sequence>
<organism evidence="1 2">
    <name type="scientific">Artemisia annua</name>
    <name type="common">Sweet wormwood</name>
    <dbReference type="NCBI Taxonomy" id="35608"/>
    <lineage>
        <taxon>Eukaryota</taxon>
        <taxon>Viridiplantae</taxon>
        <taxon>Streptophyta</taxon>
        <taxon>Embryophyta</taxon>
        <taxon>Tracheophyta</taxon>
        <taxon>Spermatophyta</taxon>
        <taxon>Magnoliopsida</taxon>
        <taxon>eudicotyledons</taxon>
        <taxon>Gunneridae</taxon>
        <taxon>Pentapetalae</taxon>
        <taxon>asterids</taxon>
        <taxon>campanulids</taxon>
        <taxon>Asterales</taxon>
        <taxon>Asteraceae</taxon>
        <taxon>Asteroideae</taxon>
        <taxon>Anthemideae</taxon>
        <taxon>Artemisiinae</taxon>
        <taxon>Artemisia</taxon>
    </lineage>
</organism>
<comment type="caution">
    <text evidence="1">The sequence shown here is derived from an EMBL/GenBank/DDBJ whole genome shotgun (WGS) entry which is preliminary data.</text>
</comment>
<evidence type="ECO:0000313" key="2">
    <source>
        <dbReference type="Proteomes" id="UP000245207"/>
    </source>
</evidence>
<name>A0A2U1NC52_ARTAN</name>
<proteinExistence type="predicted"/>
<keyword evidence="2" id="KW-1185">Reference proteome</keyword>
<dbReference type="Proteomes" id="UP000245207">
    <property type="component" value="Unassembled WGS sequence"/>
</dbReference>
<evidence type="ECO:0000313" key="1">
    <source>
        <dbReference type="EMBL" id="PWA71089.1"/>
    </source>
</evidence>
<accession>A0A2U1NC52</accession>
<dbReference type="EMBL" id="PKPP01003137">
    <property type="protein sequence ID" value="PWA71089.1"/>
    <property type="molecule type" value="Genomic_DNA"/>
</dbReference>
<dbReference type="Gene3D" id="3.40.50.2000">
    <property type="entry name" value="Glycogen Phosphorylase B"/>
    <property type="match status" value="1"/>
</dbReference>
<dbReference type="GO" id="GO:0016740">
    <property type="term" value="F:transferase activity"/>
    <property type="evidence" value="ECO:0007669"/>
    <property type="project" value="UniProtKB-KW"/>
</dbReference>
<gene>
    <name evidence="1" type="ORF">CTI12_AA278700</name>
</gene>
<dbReference type="STRING" id="35608.A0A2U1NC52"/>
<dbReference type="AlphaFoldDB" id="A0A2U1NC52"/>
<keyword evidence="1" id="KW-0808">Transferase</keyword>